<dbReference type="AlphaFoldDB" id="A0A4R4RLL9"/>
<name>A0A4R4RLL9_9ACTN</name>
<gene>
    <name evidence="7" type="ORF">E1212_17870</name>
</gene>
<dbReference type="CDD" id="cd14771">
    <property type="entry name" value="TrHb2_Mt-trHbO-like_O"/>
    <property type="match status" value="1"/>
</dbReference>
<comment type="caution">
    <text evidence="7">The sequence shown here is derived from an EMBL/GenBank/DDBJ whole genome shotgun (WGS) entry which is preliminary data.</text>
</comment>
<keyword evidence="3" id="KW-0479">Metal-binding</keyword>
<reference evidence="7 8" key="1">
    <citation type="submission" date="2019-02" db="EMBL/GenBank/DDBJ databases">
        <title>Draft genome sequences of novel Actinobacteria.</title>
        <authorList>
            <person name="Sahin N."/>
            <person name="Ay H."/>
            <person name="Saygin H."/>
        </authorList>
    </citation>
    <scope>NUCLEOTIDE SEQUENCE [LARGE SCALE GENOMIC DNA]</scope>
    <source>
        <strain evidence="7 8">KC603</strain>
    </source>
</reference>
<evidence type="ECO:0000256" key="4">
    <source>
        <dbReference type="ARBA" id="ARBA00023004"/>
    </source>
</evidence>
<sequence>MNVSSHATCVRPPTILPCPVRRRVVRGTLHLGSFRDDDGDVTTRLDNFYDAVGGHETFVKLVHRFYEGVATDPLLKPMYPEEDLGPAEQRLLMFLEQYWGGPTTYSDQRGHPRLRMRHAPFKVGPAARDAWLRHMRVAVDELGLPPIYRDTLWDYLERAAHSMLNTFED</sequence>
<protein>
    <submittedName>
        <fullName evidence="7">Globin</fullName>
    </submittedName>
</protein>
<evidence type="ECO:0000256" key="5">
    <source>
        <dbReference type="ARBA" id="ARBA00034496"/>
    </source>
</evidence>
<dbReference type="InterPro" id="IPR012292">
    <property type="entry name" value="Globin/Proto"/>
</dbReference>
<dbReference type="InterPro" id="IPR001486">
    <property type="entry name" value="Hemoglobin_trunc"/>
</dbReference>
<evidence type="ECO:0000313" key="8">
    <source>
        <dbReference type="Proteomes" id="UP000295621"/>
    </source>
</evidence>
<organism evidence="7 8">
    <name type="scientific">Jiangella ureilytica</name>
    <dbReference type="NCBI Taxonomy" id="2530374"/>
    <lineage>
        <taxon>Bacteria</taxon>
        <taxon>Bacillati</taxon>
        <taxon>Actinomycetota</taxon>
        <taxon>Actinomycetes</taxon>
        <taxon>Jiangellales</taxon>
        <taxon>Jiangellaceae</taxon>
        <taxon>Jiangella</taxon>
    </lineage>
</organism>
<evidence type="ECO:0000256" key="2">
    <source>
        <dbReference type="ARBA" id="ARBA00022617"/>
    </source>
</evidence>
<dbReference type="Gene3D" id="1.10.490.10">
    <property type="entry name" value="Globins"/>
    <property type="match status" value="1"/>
</dbReference>
<dbReference type="PANTHER" id="PTHR47366">
    <property type="entry name" value="TWO-ON-TWO HEMOGLOBIN-3"/>
    <property type="match status" value="1"/>
</dbReference>
<comment type="similarity">
    <text evidence="5">Belongs to the truncated hemoglobin family. Group II subfamily.</text>
</comment>
<dbReference type="EMBL" id="SMKL01000040">
    <property type="protein sequence ID" value="TDC49542.1"/>
    <property type="molecule type" value="Genomic_DNA"/>
</dbReference>
<evidence type="ECO:0000256" key="6">
    <source>
        <dbReference type="PIRSR" id="PIRSR601486-1"/>
    </source>
</evidence>
<evidence type="ECO:0000256" key="1">
    <source>
        <dbReference type="ARBA" id="ARBA00022448"/>
    </source>
</evidence>
<dbReference type="SUPFAM" id="SSF46458">
    <property type="entry name" value="Globin-like"/>
    <property type="match status" value="1"/>
</dbReference>
<dbReference type="GO" id="GO:0019825">
    <property type="term" value="F:oxygen binding"/>
    <property type="evidence" value="ECO:0007669"/>
    <property type="project" value="InterPro"/>
</dbReference>
<keyword evidence="2 6" id="KW-0349">Heme</keyword>
<dbReference type="PANTHER" id="PTHR47366:SF1">
    <property type="entry name" value="TWO-ON-TWO HEMOGLOBIN-3"/>
    <property type="match status" value="1"/>
</dbReference>
<keyword evidence="4" id="KW-0408">Iron</keyword>
<dbReference type="GO" id="GO:0046872">
    <property type="term" value="F:metal ion binding"/>
    <property type="evidence" value="ECO:0007669"/>
    <property type="project" value="UniProtKB-KW"/>
</dbReference>
<dbReference type="Pfam" id="PF01152">
    <property type="entry name" value="Bac_globin"/>
    <property type="match status" value="1"/>
</dbReference>
<dbReference type="InterPro" id="IPR009050">
    <property type="entry name" value="Globin-like_sf"/>
</dbReference>
<evidence type="ECO:0000256" key="3">
    <source>
        <dbReference type="ARBA" id="ARBA00022723"/>
    </source>
</evidence>
<dbReference type="GO" id="GO:0005344">
    <property type="term" value="F:oxygen carrier activity"/>
    <property type="evidence" value="ECO:0007669"/>
    <property type="project" value="InterPro"/>
</dbReference>
<evidence type="ECO:0000313" key="7">
    <source>
        <dbReference type="EMBL" id="TDC49542.1"/>
    </source>
</evidence>
<keyword evidence="1" id="KW-0813">Transport</keyword>
<dbReference type="Proteomes" id="UP000295621">
    <property type="component" value="Unassembled WGS sequence"/>
</dbReference>
<feature type="binding site" description="distal binding residue" evidence="6">
    <location>
        <position position="161"/>
    </location>
    <ligand>
        <name>heme</name>
        <dbReference type="ChEBI" id="CHEBI:30413"/>
    </ligand>
    <ligandPart>
        <name>Fe</name>
        <dbReference type="ChEBI" id="CHEBI:18248"/>
    </ligandPart>
</feature>
<dbReference type="RefSeq" id="WP_131984881.1">
    <property type="nucleotide sequence ID" value="NZ_SMKL01000040.1"/>
</dbReference>
<dbReference type="OrthoDB" id="9790913at2"/>
<accession>A0A4R4RLL9</accession>
<keyword evidence="8" id="KW-1185">Reference proteome</keyword>
<dbReference type="GO" id="GO:0020037">
    <property type="term" value="F:heme binding"/>
    <property type="evidence" value="ECO:0007669"/>
    <property type="project" value="InterPro"/>
</dbReference>
<dbReference type="InterPro" id="IPR044203">
    <property type="entry name" value="GlbO/GLB3-like"/>
</dbReference>
<proteinExistence type="inferred from homology"/>